<feature type="transmembrane region" description="Helical" evidence="1">
    <location>
        <begin position="12"/>
        <end position="30"/>
    </location>
</feature>
<comment type="caution">
    <text evidence="2">The sequence shown here is derived from an EMBL/GenBank/DDBJ whole genome shotgun (WGS) entry which is preliminary data.</text>
</comment>
<organism evidence="2 3">
    <name type="scientific">Salix suchowensis</name>
    <dbReference type="NCBI Taxonomy" id="1278906"/>
    <lineage>
        <taxon>Eukaryota</taxon>
        <taxon>Viridiplantae</taxon>
        <taxon>Streptophyta</taxon>
        <taxon>Embryophyta</taxon>
        <taxon>Tracheophyta</taxon>
        <taxon>Spermatophyta</taxon>
        <taxon>Magnoliopsida</taxon>
        <taxon>eudicotyledons</taxon>
        <taxon>Gunneridae</taxon>
        <taxon>Pentapetalae</taxon>
        <taxon>rosids</taxon>
        <taxon>fabids</taxon>
        <taxon>Malpighiales</taxon>
        <taxon>Salicaceae</taxon>
        <taxon>Saliceae</taxon>
        <taxon>Salix</taxon>
    </lineage>
</organism>
<dbReference type="Proteomes" id="UP001141253">
    <property type="component" value="Chromosome 5"/>
</dbReference>
<keyword evidence="3" id="KW-1185">Reference proteome</keyword>
<evidence type="ECO:0000256" key="1">
    <source>
        <dbReference type="SAM" id="Phobius"/>
    </source>
</evidence>
<keyword evidence="1" id="KW-0472">Membrane</keyword>
<gene>
    <name evidence="2" type="ORF">OIU77_020191</name>
</gene>
<dbReference type="EMBL" id="JAPFFI010000003">
    <property type="protein sequence ID" value="KAJ6399586.1"/>
    <property type="molecule type" value="Genomic_DNA"/>
</dbReference>
<evidence type="ECO:0000313" key="2">
    <source>
        <dbReference type="EMBL" id="KAJ6399586.1"/>
    </source>
</evidence>
<accession>A0ABQ9CIQ3</accession>
<reference evidence="2" key="1">
    <citation type="submission" date="2022-10" db="EMBL/GenBank/DDBJ databases">
        <authorList>
            <person name="Hyden B.L."/>
            <person name="Feng K."/>
            <person name="Yates T."/>
            <person name="Jawdy S."/>
            <person name="Smart L.B."/>
            <person name="Muchero W."/>
        </authorList>
    </citation>
    <scope>NUCLEOTIDE SEQUENCE</scope>
    <source>
        <tissue evidence="2">Shoot tip</tissue>
    </source>
</reference>
<keyword evidence="1" id="KW-0812">Transmembrane</keyword>
<name>A0ABQ9CIQ3_9ROSI</name>
<reference evidence="2" key="2">
    <citation type="journal article" date="2023" name="Int. J. Mol. Sci.">
        <title>De Novo Assembly and Annotation of 11 Diverse Shrub Willow (Salix) Genomes Reveals Novel Gene Organization in Sex-Linked Regions.</title>
        <authorList>
            <person name="Hyden B."/>
            <person name="Feng K."/>
            <person name="Yates T.B."/>
            <person name="Jawdy S."/>
            <person name="Cereghino C."/>
            <person name="Smart L.B."/>
            <person name="Muchero W."/>
        </authorList>
    </citation>
    <scope>NUCLEOTIDE SEQUENCE</scope>
    <source>
        <tissue evidence="2">Shoot tip</tissue>
    </source>
</reference>
<protein>
    <submittedName>
        <fullName evidence="2">Uncharacterized protein</fullName>
    </submittedName>
</protein>
<sequence length="105" mass="11532">MSVPTGLFNGFQQFTALPFLPFYIIVYAILEQDISDVSSLEFLQLQGLEFFVWVVSCSLQNNGLEGSSFAACWALLVRLALDLGLARVSRPLILSGQAANVQAFK</sequence>
<proteinExistence type="predicted"/>
<keyword evidence="1" id="KW-1133">Transmembrane helix</keyword>
<evidence type="ECO:0000313" key="3">
    <source>
        <dbReference type="Proteomes" id="UP001141253"/>
    </source>
</evidence>